<reference evidence="3" key="3">
    <citation type="submission" date="2025-09" db="UniProtKB">
        <authorList>
            <consortium name="Ensembl"/>
        </authorList>
    </citation>
    <scope>IDENTIFICATION</scope>
</reference>
<name>G1Q656_MYOLU</name>
<dbReference type="EMBL" id="AAPE02015131">
    <property type="status" value="NOT_ANNOTATED_CDS"/>
    <property type="molecule type" value="Genomic_DNA"/>
</dbReference>
<dbReference type="Proteomes" id="UP000001074">
    <property type="component" value="Unassembled WGS sequence"/>
</dbReference>
<dbReference type="AlphaFoldDB" id="G1Q656"/>
<evidence type="ECO:0000256" key="2">
    <source>
        <dbReference type="ARBA" id="ARBA00022737"/>
    </source>
</evidence>
<dbReference type="Gene3D" id="3.80.10.10">
    <property type="entry name" value="Ribonuclease Inhibitor"/>
    <property type="match status" value="2"/>
</dbReference>
<dbReference type="SUPFAM" id="SSF52058">
    <property type="entry name" value="L domain-like"/>
    <property type="match status" value="1"/>
</dbReference>
<dbReference type="PANTHER" id="PTHR45712:SF22">
    <property type="entry name" value="INSULIN-LIKE GROWTH FACTOR-BINDING PROTEIN COMPLEX ACID LABILE SUBUNIT"/>
    <property type="match status" value="1"/>
</dbReference>
<sequence length="307" mass="33272">CSNIKNLAETLRAVPRDTEALCLQGTVTVLPADAFGHFPTLQLLRLQLGAIRITSGSGLLHLDSLYLVGTGAKKLPGNVTGYFALRALDLGRNQVQNLEDGDLLSCQSLELLNLHANGLQLLPPSFLSALPQLQRLNLSVNKLGPTLVLPGGLVSSNLRVLDLSHNELCVLPCGAFSSLPQLQELWLSGNNISNLSRESLEGLRWLKTLDLSWNQIKMLTPDWLSSLPALTSLNLLGTHLEHISGRQLQGPLKLSHLQLGSPGSVQLEMLLKELPQLQVLALSNLNLGNLSVSSFRGLGRLRLLLLN</sequence>
<dbReference type="STRING" id="59463.ENSMLUP00000019189"/>
<dbReference type="PROSITE" id="PS51450">
    <property type="entry name" value="LRR"/>
    <property type="match status" value="3"/>
</dbReference>
<dbReference type="SMART" id="SM00369">
    <property type="entry name" value="LRR_TYP"/>
    <property type="match status" value="8"/>
</dbReference>
<keyword evidence="2" id="KW-0677">Repeat</keyword>
<dbReference type="Ensembl" id="ENSMLUT00000023951.1">
    <property type="protein sequence ID" value="ENSMLUP00000019189.1"/>
    <property type="gene ID" value="ENSMLUG00000026159.1"/>
</dbReference>
<reference evidence="3" key="2">
    <citation type="submission" date="2025-08" db="UniProtKB">
        <authorList>
            <consortium name="Ensembl"/>
        </authorList>
    </citation>
    <scope>IDENTIFICATION</scope>
</reference>
<protein>
    <submittedName>
        <fullName evidence="3">Uncharacterized protein</fullName>
    </submittedName>
</protein>
<organism evidence="3 4">
    <name type="scientific">Myotis lucifugus</name>
    <name type="common">Little brown bat</name>
    <dbReference type="NCBI Taxonomy" id="59463"/>
    <lineage>
        <taxon>Eukaryota</taxon>
        <taxon>Metazoa</taxon>
        <taxon>Chordata</taxon>
        <taxon>Craniata</taxon>
        <taxon>Vertebrata</taxon>
        <taxon>Euteleostomi</taxon>
        <taxon>Mammalia</taxon>
        <taxon>Eutheria</taxon>
        <taxon>Laurasiatheria</taxon>
        <taxon>Chiroptera</taxon>
        <taxon>Yangochiroptera</taxon>
        <taxon>Vespertilionidae</taxon>
        <taxon>Myotis</taxon>
    </lineage>
</organism>
<dbReference type="InterPro" id="IPR050333">
    <property type="entry name" value="SLRP"/>
</dbReference>
<proteinExistence type="predicted"/>
<dbReference type="eggNOG" id="KOG0619">
    <property type="taxonomic scope" value="Eukaryota"/>
</dbReference>
<evidence type="ECO:0000313" key="3">
    <source>
        <dbReference type="Ensembl" id="ENSMLUP00000019189.1"/>
    </source>
</evidence>
<dbReference type="Pfam" id="PF13855">
    <property type="entry name" value="LRR_8"/>
    <property type="match status" value="2"/>
</dbReference>
<dbReference type="InterPro" id="IPR003591">
    <property type="entry name" value="Leu-rich_rpt_typical-subtyp"/>
</dbReference>
<reference evidence="3 4" key="1">
    <citation type="journal article" date="2011" name="Nature">
        <title>A high-resolution map of human evolutionary constraint using 29 mammals.</title>
        <authorList>
            <person name="Lindblad-Toh K."/>
            <person name="Garber M."/>
            <person name="Zuk O."/>
            <person name="Lin M.F."/>
            <person name="Parker B.J."/>
            <person name="Washietl S."/>
            <person name="Kheradpour P."/>
            <person name="Ernst J."/>
            <person name="Jordan G."/>
            <person name="Mauceli E."/>
            <person name="Ward L.D."/>
            <person name="Lowe C.B."/>
            <person name="Holloway A.K."/>
            <person name="Clamp M."/>
            <person name="Gnerre S."/>
            <person name="Alfoldi J."/>
            <person name="Beal K."/>
            <person name="Chang J."/>
            <person name="Clawson H."/>
            <person name="Cuff J."/>
            <person name="Di Palma F."/>
            <person name="Fitzgerald S."/>
            <person name="Flicek P."/>
            <person name="Guttman M."/>
            <person name="Hubisz M.J."/>
            <person name="Jaffe D.B."/>
            <person name="Jungreis I."/>
            <person name="Kent W.J."/>
            <person name="Kostka D."/>
            <person name="Lara M."/>
            <person name="Martins A.L."/>
            <person name="Massingham T."/>
            <person name="Moltke I."/>
            <person name="Raney B.J."/>
            <person name="Rasmussen M.D."/>
            <person name="Robinson J."/>
            <person name="Stark A."/>
            <person name="Vilella A.J."/>
            <person name="Wen J."/>
            <person name="Xie X."/>
            <person name="Zody M.C."/>
            <person name="Baldwin J."/>
            <person name="Bloom T."/>
            <person name="Chin C.W."/>
            <person name="Heiman D."/>
            <person name="Nicol R."/>
            <person name="Nusbaum C."/>
            <person name="Young S."/>
            <person name="Wilkinson J."/>
            <person name="Worley K.C."/>
            <person name="Kovar C.L."/>
            <person name="Muzny D.M."/>
            <person name="Gibbs R.A."/>
            <person name="Cree A."/>
            <person name="Dihn H.H."/>
            <person name="Fowler G."/>
            <person name="Jhangiani S."/>
            <person name="Joshi V."/>
            <person name="Lee S."/>
            <person name="Lewis L.R."/>
            <person name="Nazareth L.V."/>
            <person name="Okwuonu G."/>
            <person name="Santibanez J."/>
            <person name="Warren W.C."/>
            <person name="Mardis E.R."/>
            <person name="Weinstock G.M."/>
            <person name="Wilson R.K."/>
            <person name="Delehaunty K."/>
            <person name="Dooling D."/>
            <person name="Fronik C."/>
            <person name="Fulton L."/>
            <person name="Fulton B."/>
            <person name="Graves T."/>
            <person name="Minx P."/>
            <person name="Sodergren E."/>
            <person name="Birney E."/>
            <person name="Margulies E.H."/>
            <person name="Herrero J."/>
            <person name="Green E.D."/>
            <person name="Haussler D."/>
            <person name="Siepel A."/>
            <person name="Goldman N."/>
            <person name="Pollard K.S."/>
            <person name="Pedersen J.S."/>
            <person name="Lander E.S."/>
            <person name="Kellis M."/>
        </authorList>
    </citation>
    <scope>NUCLEOTIDE SEQUENCE [LARGE SCALE GENOMIC DNA]</scope>
</reference>
<dbReference type="InterPro" id="IPR001611">
    <property type="entry name" value="Leu-rich_rpt"/>
</dbReference>
<evidence type="ECO:0000256" key="1">
    <source>
        <dbReference type="ARBA" id="ARBA00022614"/>
    </source>
</evidence>
<dbReference type="HOGENOM" id="CLU_907769_0_0_1"/>
<keyword evidence="4" id="KW-1185">Reference proteome</keyword>
<dbReference type="GeneTree" id="ENSGT00940000163623"/>
<dbReference type="FunFam" id="3.80.10.10:FF:000730">
    <property type="entry name" value="Toll-like receptor 11"/>
    <property type="match status" value="1"/>
</dbReference>
<dbReference type="PANTHER" id="PTHR45712">
    <property type="entry name" value="AGAP008170-PA"/>
    <property type="match status" value="1"/>
</dbReference>
<evidence type="ECO:0000313" key="4">
    <source>
        <dbReference type="Proteomes" id="UP000001074"/>
    </source>
</evidence>
<dbReference type="InParanoid" id="G1Q656"/>
<dbReference type="InterPro" id="IPR032675">
    <property type="entry name" value="LRR_dom_sf"/>
</dbReference>
<keyword evidence="1" id="KW-0433">Leucine-rich repeat</keyword>
<accession>G1Q656</accession>